<protein>
    <submittedName>
        <fullName evidence="1">Uncharacterized protein</fullName>
    </submittedName>
</protein>
<sequence>MKKEFNKVKITECCPKCGNEELVSYFNDYYCDKCNEILCYGDLEPVSEIVGKITLDIREDDE</sequence>
<evidence type="ECO:0000313" key="2">
    <source>
        <dbReference type="Proteomes" id="UP000778864"/>
    </source>
</evidence>
<comment type="caution">
    <text evidence="1">The sequence shown here is derived from an EMBL/GenBank/DDBJ whole genome shotgun (WGS) entry which is preliminary data.</text>
</comment>
<dbReference type="Proteomes" id="UP000778864">
    <property type="component" value="Unassembled WGS sequence"/>
</dbReference>
<dbReference type="AlphaFoldDB" id="A0A942WVN0"/>
<accession>A0A942WVN0</accession>
<dbReference type="EMBL" id="JAGZMU010000005">
    <property type="protein sequence ID" value="MBS4893779.1"/>
    <property type="molecule type" value="Genomic_DNA"/>
</dbReference>
<name>A0A942WVN0_VEIPA</name>
<evidence type="ECO:0000313" key="1">
    <source>
        <dbReference type="EMBL" id="MBS4893779.1"/>
    </source>
</evidence>
<reference evidence="1" key="1">
    <citation type="submission" date="2021-02" db="EMBL/GenBank/DDBJ databases">
        <title>Infant gut strain persistence is associated with maternal origin, phylogeny, and functional potential including surface adhesion and iron acquisition.</title>
        <authorList>
            <person name="Lou Y.C."/>
        </authorList>
    </citation>
    <scope>NUCLEOTIDE SEQUENCE</scope>
    <source>
        <strain evidence="1">L3_108_031G1_dasL3_108_031G1_concoct_20</strain>
    </source>
</reference>
<gene>
    <name evidence="1" type="ORF">KHZ90_08390</name>
</gene>
<dbReference type="RefSeq" id="WP_278468066.1">
    <property type="nucleotide sequence ID" value="NZ_JAGZMU010000005.1"/>
</dbReference>
<proteinExistence type="predicted"/>
<organism evidence="1 2">
    <name type="scientific">Veillonella parvula</name>
    <name type="common">Staphylococcus parvulus</name>
    <dbReference type="NCBI Taxonomy" id="29466"/>
    <lineage>
        <taxon>Bacteria</taxon>
        <taxon>Bacillati</taxon>
        <taxon>Bacillota</taxon>
        <taxon>Negativicutes</taxon>
        <taxon>Veillonellales</taxon>
        <taxon>Veillonellaceae</taxon>
        <taxon>Veillonella</taxon>
    </lineage>
</organism>